<dbReference type="HOGENOM" id="CLU_1436040_0_0_1"/>
<reference evidence="3" key="3">
    <citation type="submission" date="2021-02" db="UniProtKB">
        <authorList>
            <consortium name="EnsemblMetazoa"/>
        </authorList>
    </citation>
    <scope>IDENTIFICATION</scope>
    <source>
        <strain evidence="3">USDA</strain>
    </source>
</reference>
<dbReference type="RefSeq" id="XP_002430070.1">
    <property type="nucleotide sequence ID" value="XM_002430025.1"/>
</dbReference>
<dbReference type="EnsemblMetazoa" id="PHUM461710-RA">
    <property type="protein sequence ID" value="PHUM461710-PA"/>
    <property type="gene ID" value="PHUM461710"/>
</dbReference>
<dbReference type="EMBL" id="AAZO01005621">
    <property type="status" value="NOT_ANNOTATED_CDS"/>
    <property type="molecule type" value="Genomic_DNA"/>
</dbReference>
<evidence type="ECO:0000313" key="2">
    <source>
        <dbReference type="EMBL" id="EEB17332.1"/>
    </source>
</evidence>
<feature type="region of interest" description="Disordered" evidence="1">
    <location>
        <begin position="1"/>
        <end position="40"/>
    </location>
</feature>
<evidence type="ECO:0000256" key="1">
    <source>
        <dbReference type="SAM" id="MobiDB-lite"/>
    </source>
</evidence>
<feature type="compositionally biased region" description="Polar residues" evidence="1">
    <location>
        <begin position="22"/>
        <end position="33"/>
    </location>
</feature>
<gene>
    <name evidence="3" type="primary">8238437</name>
    <name evidence="2" type="ORF">Phum_PHUM461710</name>
</gene>
<organism>
    <name type="scientific">Pediculus humanus subsp. corporis</name>
    <name type="common">Body louse</name>
    <dbReference type="NCBI Taxonomy" id="121224"/>
    <lineage>
        <taxon>Eukaryota</taxon>
        <taxon>Metazoa</taxon>
        <taxon>Ecdysozoa</taxon>
        <taxon>Arthropoda</taxon>
        <taxon>Hexapoda</taxon>
        <taxon>Insecta</taxon>
        <taxon>Pterygota</taxon>
        <taxon>Neoptera</taxon>
        <taxon>Paraneoptera</taxon>
        <taxon>Psocodea</taxon>
        <taxon>Troctomorpha</taxon>
        <taxon>Phthiraptera</taxon>
        <taxon>Anoplura</taxon>
        <taxon>Pediculidae</taxon>
        <taxon>Pediculus</taxon>
    </lineage>
</organism>
<dbReference type="GeneID" id="8238437"/>
<feature type="region of interest" description="Disordered" evidence="1">
    <location>
        <begin position="145"/>
        <end position="168"/>
    </location>
</feature>
<accession>E0VVC6</accession>
<proteinExistence type="predicted"/>
<reference evidence="2" key="2">
    <citation type="submission" date="2007-04" db="EMBL/GenBank/DDBJ databases">
        <title>The genome of the human body louse.</title>
        <authorList>
            <consortium name="The Human Body Louse Genome Consortium"/>
            <person name="Kirkness E."/>
            <person name="Walenz B."/>
            <person name="Hass B."/>
            <person name="Bruggner R."/>
            <person name="Strausberg R."/>
        </authorList>
    </citation>
    <scope>NUCLEOTIDE SEQUENCE</scope>
    <source>
        <strain evidence="2">USDA</strain>
    </source>
</reference>
<protein>
    <submittedName>
        <fullName evidence="2 3">Uncharacterized protein</fullName>
    </submittedName>
</protein>
<keyword evidence="4" id="KW-1185">Reference proteome</keyword>
<dbReference type="EMBL" id="DS235809">
    <property type="protein sequence ID" value="EEB17332.1"/>
    <property type="molecule type" value="Genomic_DNA"/>
</dbReference>
<evidence type="ECO:0000313" key="3">
    <source>
        <dbReference type="EnsemblMetazoa" id="PHUM461710-PA"/>
    </source>
</evidence>
<reference evidence="2" key="1">
    <citation type="submission" date="2007-04" db="EMBL/GenBank/DDBJ databases">
        <title>Annotation of Pediculus humanus corporis strain USDA.</title>
        <authorList>
            <person name="Kirkness E."/>
            <person name="Hannick L."/>
            <person name="Hass B."/>
            <person name="Bruggner R."/>
            <person name="Lawson D."/>
            <person name="Bidwell S."/>
            <person name="Joardar V."/>
            <person name="Caler E."/>
            <person name="Walenz B."/>
            <person name="Inman J."/>
            <person name="Schobel S."/>
            <person name="Galinsky K."/>
            <person name="Amedeo P."/>
            <person name="Strausberg R."/>
        </authorList>
    </citation>
    <scope>NUCLEOTIDE SEQUENCE</scope>
    <source>
        <strain evidence="2">USDA</strain>
    </source>
</reference>
<dbReference type="VEuPathDB" id="VectorBase:PHUM461710"/>
<sequence>MASGCGDGRCNYGQGPPPQHGMTLSSLPTSSFNIHGHHDNNSYADRMSTLRSLHGDIVDLRRQQYRHGLDRVLVCELERHPHGSRAATLQLPRRRRDHHYGDEVLRKVDGDDPVYEEIRQTASDASDEELRRCVASRQSLRSCGDHSPLIPSAHVPADPSRHHGSHVHVVSDPHGFLYSPRSHALSIDR</sequence>
<dbReference type="Proteomes" id="UP000009046">
    <property type="component" value="Unassembled WGS sequence"/>
</dbReference>
<evidence type="ECO:0000313" key="4">
    <source>
        <dbReference type="Proteomes" id="UP000009046"/>
    </source>
</evidence>
<dbReference type="InParanoid" id="E0VVC6"/>
<dbReference type="KEGG" id="phu:Phum_PHUM461710"/>
<dbReference type="CTD" id="8238437"/>
<name>E0VVC6_PEDHC</name>
<dbReference type="AlphaFoldDB" id="E0VVC6"/>